<dbReference type="EMBL" id="KB320459">
    <property type="protein sequence ID" value="ELW71620.1"/>
    <property type="molecule type" value="Genomic_DNA"/>
</dbReference>
<gene>
    <name evidence="2" type="ORF">TREES_T100002557</name>
</gene>
<dbReference type="AlphaFoldDB" id="L9L940"/>
<evidence type="ECO:0000313" key="3">
    <source>
        <dbReference type="Proteomes" id="UP000011518"/>
    </source>
</evidence>
<accession>L9L940</accession>
<feature type="signal peptide" evidence="1">
    <location>
        <begin position="1"/>
        <end position="16"/>
    </location>
</feature>
<sequence length="225" mass="25230">MDVCFFISHLWLLISSDTKLLMLSSGSGMEELLKSTAFHRVLVFSRTMHNQFTRNQAQPSVNTFASPLREGLSAGQNRMEDRARPRARKVLPDIWKRMFASSACLPRSRRYPRRKWKTRGEHRPCSTSAVMTERAAGTPVRRYHAQGEQVQFAKVYRLDFNVDVGYANSDTTGDRGETFPCNGHAAWNSAETLSLLLPEAPSVPAHADVRTLQESVTTTPGTVSS</sequence>
<keyword evidence="1" id="KW-0732">Signal</keyword>
<keyword evidence="3" id="KW-1185">Reference proteome</keyword>
<evidence type="ECO:0000256" key="1">
    <source>
        <dbReference type="SAM" id="SignalP"/>
    </source>
</evidence>
<dbReference type="Proteomes" id="UP000011518">
    <property type="component" value="Unassembled WGS sequence"/>
</dbReference>
<proteinExistence type="predicted"/>
<organism evidence="2 3">
    <name type="scientific">Tupaia chinensis</name>
    <name type="common">Chinese tree shrew</name>
    <name type="synonym">Tupaia belangeri chinensis</name>
    <dbReference type="NCBI Taxonomy" id="246437"/>
    <lineage>
        <taxon>Eukaryota</taxon>
        <taxon>Metazoa</taxon>
        <taxon>Chordata</taxon>
        <taxon>Craniata</taxon>
        <taxon>Vertebrata</taxon>
        <taxon>Euteleostomi</taxon>
        <taxon>Mammalia</taxon>
        <taxon>Eutheria</taxon>
        <taxon>Euarchontoglires</taxon>
        <taxon>Scandentia</taxon>
        <taxon>Tupaiidae</taxon>
        <taxon>Tupaia</taxon>
    </lineage>
</organism>
<reference evidence="3" key="1">
    <citation type="submission" date="2012-07" db="EMBL/GenBank/DDBJ databases">
        <title>Genome of the Chinese tree shrew, a rising model animal genetically related to primates.</title>
        <authorList>
            <person name="Zhang G."/>
            <person name="Fan Y."/>
            <person name="Yao Y."/>
            <person name="Huang Z."/>
        </authorList>
    </citation>
    <scope>NUCLEOTIDE SEQUENCE [LARGE SCALE GENOMIC DNA]</scope>
</reference>
<evidence type="ECO:0000313" key="2">
    <source>
        <dbReference type="EMBL" id="ELW71620.1"/>
    </source>
</evidence>
<dbReference type="InParanoid" id="L9L940"/>
<reference evidence="3" key="2">
    <citation type="journal article" date="2013" name="Nat. Commun.">
        <title>Genome of the Chinese tree shrew.</title>
        <authorList>
            <person name="Fan Y."/>
            <person name="Huang Z.Y."/>
            <person name="Cao C.C."/>
            <person name="Chen C.S."/>
            <person name="Chen Y.X."/>
            <person name="Fan D.D."/>
            <person name="He J."/>
            <person name="Hou H.L."/>
            <person name="Hu L."/>
            <person name="Hu X.T."/>
            <person name="Jiang X.T."/>
            <person name="Lai R."/>
            <person name="Lang Y.S."/>
            <person name="Liang B."/>
            <person name="Liao S.G."/>
            <person name="Mu D."/>
            <person name="Ma Y.Y."/>
            <person name="Niu Y.Y."/>
            <person name="Sun X.Q."/>
            <person name="Xia J.Q."/>
            <person name="Xiao J."/>
            <person name="Xiong Z.Q."/>
            <person name="Xu L."/>
            <person name="Yang L."/>
            <person name="Zhang Y."/>
            <person name="Zhao W."/>
            <person name="Zhao X.D."/>
            <person name="Zheng Y.T."/>
            <person name="Zhou J.M."/>
            <person name="Zhu Y.B."/>
            <person name="Zhang G.J."/>
            <person name="Wang J."/>
            <person name="Yao Y.G."/>
        </authorList>
    </citation>
    <scope>NUCLEOTIDE SEQUENCE [LARGE SCALE GENOMIC DNA]</scope>
</reference>
<protein>
    <submittedName>
        <fullName evidence="2">Uncharacterized protein</fullName>
    </submittedName>
</protein>
<name>L9L940_TUPCH</name>
<feature type="chain" id="PRO_5004000081" evidence="1">
    <location>
        <begin position="17"/>
        <end position="225"/>
    </location>
</feature>